<comment type="caution">
    <text evidence="2">The sequence shown here is derived from an EMBL/GenBank/DDBJ whole genome shotgun (WGS) entry which is preliminary data.</text>
</comment>
<evidence type="ECO:0000256" key="1">
    <source>
        <dbReference type="SAM" id="Phobius"/>
    </source>
</evidence>
<keyword evidence="1" id="KW-0472">Membrane</keyword>
<keyword evidence="3" id="KW-1185">Reference proteome</keyword>
<organism evidence="2 3">
    <name type="scientific">Microscilla marina ATCC 23134</name>
    <dbReference type="NCBI Taxonomy" id="313606"/>
    <lineage>
        <taxon>Bacteria</taxon>
        <taxon>Pseudomonadati</taxon>
        <taxon>Bacteroidota</taxon>
        <taxon>Cytophagia</taxon>
        <taxon>Cytophagales</taxon>
        <taxon>Microscillaceae</taxon>
        <taxon>Microscilla</taxon>
    </lineage>
</organism>
<name>A1ZJ18_MICM2</name>
<proteinExistence type="predicted"/>
<gene>
    <name evidence="2" type="ORF">M23134_00439</name>
</gene>
<reference evidence="2 3" key="1">
    <citation type="submission" date="2007-01" db="EMBL/GenBank/DDBJ databases">
        <authorList>
            <person name="Haygood M."/>
            <person name="Podell S."/>
            <person name="Anderson C."/>
            <person name="Hopkinson B."/>
            <person name="Roe K."/>
            <person name="Barbeau K."/>
            <person name="Gaasterland T."/>
            <person name="Ferriera S."/>
            <person name="Johnson J."/>
            <person name="Kravitz S."/>
            <person name="Beeson K."/>
            <person name="Sutton G."/>
            <person name="Rogers Y.-H."/>
            <person name="Friedman R."/>
            <person name="Frazier M."/>
            <person name="Venter J.C."/>
        </authorList>
    </citation>
    <scope>NUCLEOTIDE SEQUENCE [LARGE SCALE GENOMIC DNA]</scope>
    <source>
        <strain evidence="2 3">ATCC 23134</strain>
    </source>
</reference>
<evidence type="ECO:0000313" key="3">
    <source>
        <dbReference type="Proteomes" id="UP000004095"/>
    </source>
</evidence>
<dbReference type="AlphaFoldDB" id="A1ZJ18"/>
<accession>A1ZJ18</accession>
<keyword evidence="1" id="KW-1133">Transmembrane helix</keyword>
<dbReference type="Proteomes" id="UP000004095">
    <property type="component" value="Unassembled WGS sequence"/>
</dbReference>
<evidence type="ECO:0000313" key="2">
    <source>
        <dbReference type="EMBL" id="EAY29555.1"/>
    </source>
</evidence>
<keyword evidence="1" id="KW-0812">Transmembrane</keyword>
<dbReference type="EMBL" id="AAWS01000010">
    <property type="protein sequence ID" value="EAY29555.1"/>
    <property type="molecule type" value="Genomic_DNA"/>
</dbReference>
<feature type="transmembrane region" description="Helical" evidence="1">
    <location>
        <begin position="6"/>
        <end position="27"/>
    </location>
</feature>
<protein>
    <submittedName>
        <fullName evidence="2">Uncharacterized protein</fullName>
    </submittedName>
</protein>
<sequence length="49" mass="5935">MHYFIFSYWLQVYGFAMEIVLPGRFLLKRISLFIFEVLINFSSHQAVFD</sequence>